<sequence>RRRAPQATVVAGRAEMLPFAGDRFEAVTVAQAFHWFDVPRASRELRRVLRPGGRLALVTNRRRLTQPWLRELWAVVGRYERLAPRPPSSRTWRADLEAAGDFAGFERHRLPNLQRFGSLDEFDARFLSISFVILLAESDRRALLRDLHAVVAGVDPLVVPLLTEIEVATRRG</sequence>
<organism evidence="5 6">
    <name type="scientific">Acidiferrimicrobium australe</name>
    <dbReference type="NCBI Taxonomy" id="2664430"/>
    <lineage>
        <taxon>Bacteria</taxon>
        <taxon>Bacillati</taxon>
        <taxon>Actinomycetota</taxon>
        <taxon>Acidimicrobiia</taxon>
        <taxon>Acidimicrobiales</taxon>
        <taxon>Acidimicrobiaceae</taxon>
        <taxon>Acidiferrimicrobium</taxon>
    </lineage>
</organism>
<evidence type="ECO:0000313" key="6">
    <source>
        <dbReference type="Proteomes" id="UP000437736"/>
    </source>
</evidence>
<dbReference type="Gene3D" id="3.40.50.150">
    <property type="entry name" value="Vaccinia Virus protein VP39"/>
    <property type="match status" value="1"/>
</dbReference>
<dbReference type="PANTHER" id="PTHR44942">
    <property type="entry name" value="METHYLTRANSF_11 DOMAIN-CONTAINING PROTEIN"/>
    <property type="match status" value="1"/>
</dbReference>
<dbReference type="InterPro" id="IPR029063">
    <property type="entry name" value="SAM-dependent_MTases_sf"/>
</dbReference>
<dbReference type="GO" id="GO:0008168">
    <property type="term" value="F:methyltransferase activity"/>
    <property type="evidence" value="ECO:0007669"/>
    <property type="project" value="UniProtKB-KW"/>
</dbReference>
<proteinExistence type="inferred from homology"/>
<evidence type="ECO:0000256" key="3">
    <source>
        <dbReference type="ARBA" id="ARBA00022679"/>
    </source>
</evidence>
<dbReference type="CDD" id="cd02440">
    <property type="entry name" value="AdoMet_MTases"/>
    <property type="match status" value="1"/>
</dbReference>
<protein>
    <submittedName>
        <fullName evidence="5">Methyltransferase domain-containing protein</fullName>
    </submittedName>
</protein>
<dbReference type="SUPFAM" id="SSF53335">
    <property type="entry name" value="S-adenosyl-L-methionine-dependent methyltransferases"/>
    <property type="match status" value="1"/>
</dbReference>
<keyword evidence="3" id="KW-0808">Transferase</keyword>
<feature type="non-terminal residue" evidence="5">
    <location>
        <position position="1"/>
    </location>
</feature>
<keyword evidence="2 5" id="KW-0489">Methyltransferase</keyword>
<evidence type="ECO:0000256" key="2">
    <source>
        <dbReference type="ARBA" id="ARBA00022603"/>
    </source>
</evidence>
<dbReference type="GO" id="GO:0032259">
    <property type="term" value="P:methylation"/>
    <property type="evidence" value="ECO:0007669"/>
    <property type="project" value="UniProtKB-KW"/>
</dbReference>
<evidence type="ECO:0000256" key="1">
    <source>
        <dbReference type="ARBA" id="ARBA00008361"/>
    </source>
</evidence>
<reference evidence="5 6" key="1">
    <citation type="submission" date="2019-11" db="EMBL/GenBank/DDBJ databases">
        <title>Acidiferrimicrobium australis gen. nov., sp. nov., an acidophilic and obligately heterotrophic, member of the Actinobacteria that catalyses dissimilatory oxido- reduction of iron isolated from metal-rich acidic water in Chile.</title>
        <authorList>
            <person name="Gonzalez D."/>
            <person name="Huber K."/>
            <person name="Hedrich S."/>
            <person name="Rojas-Villalobos C."/>
            <person name="Quatrini R."/>
            <person name="Dinamarca M.A."/>
            <person name="Schwarz A."/>
            <person name="Canales C."/>
            <person name="Nancucheo I."/>
        </authorList>
    </citation>
    <scope>NUCLEOTIDE SEQUENCE [LARGE SCALE GENOMIC DNA]</scope>
    <source>
        <strain evidence="5 6">USS-CCA1</strain>
    </source>
</reference>
<dbReference type="InterPro" id="IPR051052">
    <property type="entry name" value="Diverse_substrate_MTase"/>
</dbReference>
<name>A0ABW9QZM4_9ACTN</name>
<keyword evidence="6" id="KW-1185">Reference proteome</keyword>
<feature type="domain" description="Methyltransferase type 11" evidence="4">
    <location>
        <begin position="5"/>
        <end position="56"/>
    </location>
</feature>
<dbReference type="EMBL" id="WJHE01001579">
    <property type="protein sequence ID" value="MST35280.1"/>
    <property type="molecule type" value="Genomic_DNA"/>
</dbReference>
<comment type="caution">
    <text evidence="5">The sequence shown here is derived from an EMBL/GenBank/DDBJ whole genome shotgun (WGS) entry which is preliminary data.</text>
</comment>
<accession>A0ABW9QZM4</accession>
<dbReference type="Pfam" id="PF08241">
    <property type="entry name" value="Methyltransf_11"/>
    <property type="match status" value="1"/>
</dbReference>
<evidence type="ECO:0000313" key="5">
    <source>
        <dbReference type="EMBL" id="MST35280.1"/>
    </source>
</evidence>
<gene>
    <name evidence="5" type="ORF">GHK86_21430</name>
</gene>
<comment type="similarity">
    <text evidence="1">Belongs to the methyltransferase superfamily.</text>
</comment>
<dbReference type="Proteomes" id="UP000437736">
    <property type="component" value="Unassembled WGS sequence"/>
</dbReference>
<evidence type="ECO:0000259" key="4">
    <source>
        <dbReference type="Pfam" id="PF08241"/>
    </source>
</evidence>
<dbReference type="PANTHER" id="PTHR44942:SF4">
    <property type="entry name" value="METHYLTRANSFERASE TYPE 11 DOMAIN-CONTAINING PROTEIN"/>
    <property type="match status" value="1"/>
</dbReference>
<dbReference type="InterPro" id="IPR013216">
    <property type="entry name" value="Methyltransf_11"/>
</dbReference>